<dbReference type="GO" id="GO:0046872">
    <property type="term" value="F:metal ion binding"/>
    <property type="evidence" value="ECO:0007669"/>
    <property type="project" value="UniProtKB-KW"/>
</dbReference>
<keyword evidence="2" id="KW-0004">4Fe-4S</keyword>
<dbReference type="PANTHER" id="PTHR30352:SF13">
    <property type="entry name" value="GLYCYL-RADICAL ENZYME ACTIVATING ENZYME YJJW-RELATED"/>
    <property type="match status" value="1"/>
</dbReference>
<dbReference type="RefSeq" id="WP_192533772.1">
    <property type="nucleotide sequence ID" value="NZ_JACZHT010000002.1"/>
</dbReference>
<dbReference type="InterPro" id="IPR012840">
    <property type="entry name" value="NrdG2"/>
</dbReference>
<dbReference type="EMBL" id="JACZHT010000002">
    <property type="protein sequence ID" value="MBE1236766.1"/>
    <property type="molecule type" value="Genomic_DNA"/>
</dbReference>
<name>A0A8J7CVV9_9PROT</name>
<dbReference type="Pfam" id="PF04055">
    <property type="entry name" value="Radical_SAM"/>
    <property type="match status" value="1"/>
</dbReference>
<dbReference type="InterPro" id="IPR007197">
    <property type="entry name" value="rSAM"/>
</dbReference>
<feature type="domain" description="Radical SAM core" evidence="7">
    <location>
        <begin position="38"/>
        <end position="188"/>
    </location>
</feature>
<evidence type="ECO:0000256" key="5">
    <source>
        <dbReference type="ARBA" id="ARBA00023004"/>
    </source>
</evidence>
<dbReference type="AlphaFoldDB" id="A0A8J7CVV9"/>
<dbReference type="InterPro" id="IPR058240">
    <property type="entry name" value="rSAM_sf"/>
</dbReference>
<dbReference type="InterPro" id="IPR034457">
    <property type="entry name" value="Organic_radical-activating"/>
</dbReference>
<dbReference type="GO" id="GO:0051539">
    <property type="term" value="F:4 iron, 4 sulfur cluster binding"/>
    <property type="evidence" value="ECO:0007669"/>
    <property type="project" value="UniProtKB-KW"/>
</dbReference>
<comment type="cofactor">
    <cofactor evidence="1">
        <name>[4Fe-4S] cluster</name>
        <dbReference type="ChEBI" id="CHEBI:49883"/>
    </cofactor>
</comment>
<dbReference type="CDD" id="cd01335">
    <property type="entry name" value="Radical_SAM"/>
    <property type="match status" value="1"/>
</dbReference>
<keyword evidence="4" id="KW-0479">Metal-binding</keyword>
<evidence type="ECO:0000256" key="1">
    <source>
        <dbReference type="ARBA" id="ARBA00001966"/>
    </source>
</evidence>
<evidence type="ECO:0000256" key="2">
    <source>
        <dbReference type="ARBA" id="ARBA00022485"/>
    </source>
</evidence>
<keyword evidence="6" id="KW-0411">Iron-sulfur</keyword>
<dbReference type="PANTHER" id="PTHR30352">
    <property type="entry name" value="PYRUVATE FORMATE-LYASE-ACTIVATING ENZYME"/>
    <property type="match status" value="1"/>
</dbReference>
<gene>
    <name evidence="8" type="ORF">IHV25_03745</name>
</gene>
<keyword evidence="3" id="KW-0949">S-adenosyl-L-methionine</keyword>
<keyword evidence="5" id="KW-0408">Iron</keyword>
<accession>A0A8J7CVV9</accession>
<reference evidence="8" key="1">
    <citation type="submission" date="2020-10" db="EMBL/GenBank/DDBJ databases">
        <title>Genome sequence of the unusual species of purple photosynthetic bacteria, Phaeovibrio sulfidiphilus DSM 23193, type strain.</title>
        <authorList>
            <person name="Kyndt J.A."/>
            <person name="Meyer T.E."/>
        </authorList>
    </citation>
    <scope>NUCLEOTIDE SEQUENCE</scope>
    <source>
        <strain evidence="8">DSM 23193</strain>
    </source>
</reference>
<sequence>MTGPSGPDTPTHAAGALRIGGVATLSTVDWPGELVATVFLQGCPWRCPYCHNPHLLDTRADGSVTWPWLEAFLKTREGLLDGVVFSGGEPLVQGGPNGPLAAAIAHVRARGFRPALHTGGAWPERLRAVLPLLDWVGFDMKAPFEDYDALTGREGSGLRARESLEALLESGVPHQIRTTVHPRLLPDEALDRLRADLAALGASEPVIQKFRKEGCVTGSLL</sequence>
<protein>
    <submittedName>
        <fullName evidence="8">Anaerobic ribonucleoside-triphosphate reductase activating protein</fullName>
    </submittedName>
</protein>
<dbReference type="NCBIfam" id="TIGR02495">
    <property type="entry name" value="NrdG2"/>
    <property type="match status" value="1"/>
</dbReference>
<evidence type="ECO:0000259" key="7">
    <source>
        <dbReference type="Pfam" id="PF04055"/>
    </source>
</evidence>
<dbReference type="SUPFAM" id="SSF102114">
    <property type="entry name" value="Radical SAM enzymes"/>
    <property type="match status" value="1"/>
</dbReference>
<dbReference type="InterPro" id="IPR013785">
    <property type="entry name" value="Aldolase_TIM"/>
</dbReference>
<dbReference type="Gene3D" id="3.20.20.70">
    <property type="entry name" value="Aldolase class I"/>
    <property type="match status" value="1"/>
</dbReference>
<evidence type="ECO:0000256" key="3">
    <source>
        <dbReference type="ARBA" id="ARBA00022691"/>
    </source>
</evidence>
<dbReference type="GO" id="GO:0003824">
    <property type="term" value="F:catalytic activity"/>
    <property type="evidence" value="ECO:0007669"/>
    <property type="project" value="InterPro"/>
</dbReference>
<proteinExistence type="predicted"/>
<comment type="caution">
    <text evidence="8">The sequence shown here is derived from an EMBL/GenBank/DDBJ whole genome shotgun (WGS) entry which is preliminary data.</text>
</comment>
<evidence type="ECO:0000313" key="9">
    <source>
        <dbReference type="Proteomes" id="UP000631034"/>
    </source>
</evidence>
<dbReference type="SFLD" id="SFLDS00029">
    <property type="entry name" value="Radical_SAM"/>
    <property type="match status" value="1"/>
</dbReference>
<evidence type="ECO:0000313" key="8">
    <source>
        <dbReference type="EMBL" id="MBE1236766.1"/>
    </source>
</evidence>
<dbReference type="SFLD" id="SFLDG01094">
    <property type="entry name" value="Uncharacterised_Radical_SAM_Su"/>
    <property type="match status" value="1"/>
</dbReference>
<evidence type="ECO:0000256" key="6">
    <source>
        <dbReference type="ARBA" id="ARBA00023014"/>
    </source>
</evidence>
<evidence type="ECO:0000256" key="4">
    <source>
        <dbReference type="ARBA" id="ARBA00022723"/>
    </source>
</evidence>
<organism evidence="8 9">
    <name type="scientific">Phaeovibrio sulfidiphilus</name>
    <dbReference type="NCBI Taxonomy" id="1220600"/>
    <lineage>
        <taxon>Bacteria</taxon>
        <taxon>Pseudomonadati</taxon>
        <taxon>Pseudomonadota</taxon>
        <taxon>Alphaproteobacteria</taxon>
        <taxon>Rhodospirillales</taxon>
        <taxon>Rhodospirillaceae</taxon>
        <taxon>Phaeovibrio</taxon>
    </lineage>
</organism>
<keyword evidence="9" id="KW-1185">Reference proteome</keyword>
<dbReference type="Proteomes" id="UP000631034">
    <property type="component" value="Unassembled WGS sequence"/>
</dbReference>